<reference evidence="1" key="1">
    <citation type="submission" date="2024-06" db="EMBL/GenBank/DDBJ databases">
        <title>Methylostella associata gen. nov., sp. nov., a novel Ancalomicrobiaceae-affiliated facultatively methylotrophic bacteria that feed on methanotrophs of the genus Methylococcus.</title>
        <authorList>
            <person name="Saltykova V."/>
            <person name="Danilova O.V."/>
            <person name="Oshkin I.Y."/>
            <person name="Belova S.E."/>
            <person name="Pimenov N.V."/>
            <person name="Dedysh S.N."/>
        </authorList>
    </citation>
    <scope>NUCLEOTIDE SEQUENCE</scope>
    <source>
        <strain evidence="1">S20</strain>
    </source>
</reference>
<dbReference type="KEGG" id="mflg:ABS361_12315"/>
<sequence length="386" mass="40728">MAETAAERAAAHAQTREDDAASSLMRSISELFVAAREHTAQDLALFEDLALGLYGTAPAADRAYAARLLAGCADLPKPIARLIVNDDIHIAGPFVATSQALDAADLMAILGRFDRDLAMAVAERPSLPATVARALGALSITPAPASEPAAPEPVTIDVAPMPTLPAIRARDEIVEEVAREPVVASEASEPAPVPVQNTPAAEARPRGDLASFLALDSDARHRYMLSVEREVAVGGREPRRSNDGAAVGDRLFAAMAGSGRKALADALVLELALDQRTATAIIDDRAGEPLTLALAALEVPEKQATSLFILAFGLSASLWQIRSLISLLIGVDRRAAAQIIAGWRNRPAPEPRRAADTPPRDRSLDDAIARVSLHMDGARVFGTKRA</sequence>
<proteinExistence type="predicted"/>
<organism evidence="1">
    <name type="scientific">Methyloraptor flagellatus</name>
    <dbReference type="NCBI Taxonomy" id="3162530"/>
    <lineage>
        <taxon>Bacteria</taxon>
        <taxon>Pseudomonadati</taxon>
        <taxon>Pseudomonadota</taxon>
        <taxon>Alphaproteobacteria</taxon>
        <taxon>Hyphomicrobiales</taxon>
        <taxon>Ancalomicrobiaceae</taxon>
        <taxon>Methyloraptor</taxon>
    </lineage>
</organism>
<evidence type="ECO:0000313" key="1">
    <source>
        <dbReference type="EMBL" id="XBY42897.1"/>
    </source>
</evidence>
<dbReference type="EMBL" id="CP158568">
    <property type="protein sequence ID" value="XBY42897.1"/>
    <property type="molecule type" value="Genomic_DNA"/>
</dbReference>
<gene>
    <name evidence="1" type="ORF">ABS361_12315</name>
</gene>
<protein>
    <recommendedName>
        <fullName evidence="2">DUF2336 domain-containing protein</fullName>
    </recommendedName>
</protein>
<dbReference type="AlphaFoldDB" id="A0AAU7X7M1"/>
<name>A0AAU7X7M1_9HYPH</name>
<dbReference type="RefSeq" id="WP_407048000.1">
    <property type="nucleotide sequence ID" value="NZ_CP158568.1"/>
</dbReference>
<accession>A0AAU7X7M1</accession>
<evidence type="ECO:0008006" key="2">
    <source>
        <dbReference type="Google" id="ProtNLM"/>
    </source>
</evidence>